<dbReference type="NCBIfam" id="NF006505">
    <property type="entry name" value="PRK08939.1"/>
    <property type="match status" value="1"/>
</dbReference>
<dbReference type="InterPro" id="IPR027417">
    <property type="entry name" value="P-loop_NTPase"/>
</dbReference>
<dbReference type="SUPFAM" id="SSF52540">
    <property type="entry name" value="P-loop containing nucleoside triphosphate hydrolases"/>
    <property type="match status" value="1"/>
</dbReference>
<dbReference type="PANTHER" id="PTHR30050:SF8">
    <property type="entry name" value="PRIMOSOMAL PROTEIN DNAI"/>
    <property type="match status" value="1"/>
</dbReference>
<dbReference type="CDD" id="cd00009">
    <property type="entry name" value="AAA"/>
    <property type="match status" value="1"/>
</dbReference>
<dbReference type="InterPro" id="IPR003593">
    <property type="entry name" value="AAA+_ATPase"/>
</dbReference>
<dbReference type="Proteomes" id="UP000751852">
    <property type="component" value="Unassembled WGS sequence"/>
</dbReference>
<organism evidence="2 3">
    <name type="scientific">Staphylococcus canis</name>
    <dbReference type="NCBI Taxonomy" id="2724942"/>
    <lineage>
        <taxon>Bacteria</taxon>
        <taxon>Bacillati</taxon>
        <taxon>Bacillota</taxon>
        <taxon>Bacilli</taxon>
        <taxon>Bacillales</taxon>
        <taxon>Staphylococcaceae</taxon>
        <taxon>Staphylococcus</taxon>
    </lineage>
</organism>
<evidence type="ECO:0000313" key="2">
    <source>
        <dbReference type="EMBL" id="MBI5974212.1"/>
    </source>
</evidence>
<protein>
    <submittedName>
        <fullName evidence="2">Primosomal protein DnaI</fullName>
    </submittedName>
</protein>
<dbReference type="RefSeq" id="WP_198617002.1">
    <property type="nucleotide sequence ID" value="NZ_JABANU010000002.1"/>
</dbReference>
<sequence length="311" mass="36458">MQQFNQIFGNNPALQKRIEKIKRQVLADPDVKQFLNDHQSEVTSQMIDNDLNILQEYKDQQKYYTDNHTYENCPNFIKGHIPELYIENHQIKIRYLPCPCKIRHDEEKKLSSMITSFHMHPDTLNAKIKDIYMTRRNRLDLAMKLDDVIDAIIEHRTTKGFYLYGEFGTGKSFILGAIANELKDNRIPSMIIYVPEFIRTLKNGFQDGSTAKKIKQVREAKVLFLDDIGAEDLTPWVRDEVLGPILHYRMIQELPTFFSSNLDLTELENHLSDTKQGIDGMKAQRIMERIKTLSDPYQLEGENYRRKSIEN</sequence>
<evidence type="ECO:0000313" key="3">
    <source>
        <dbReference type="Proteomes" id="UP000751852"/>
    </source>
</evidence>
<proteinExistence type="predicted"/>
<dbReference type="Pfam" id="PF07319">
    <property type="entry name" value="DnaI_N"/>
    <property type="match status" value="1"/>
</dbReference>
<name>A0ABS0T739_9STAP</name>
<dbReference type="PANTHER" id="PTHR30050">
    <property type="entry name" value="CHROMOSOMAL REPLICATION INITIATOR PROTEIN DNAA"/>
    <property type="match status" value="1"/>
</dbReference>
<dbReference type="EMBL" id="JABANU010000002">
    <property type="protein sequence ID" value="MBI5974212.1"/>
    <property type="molecule type" value="Genomic_DNA"/>
</dbReference>
<keyword evidence="3" id="KW-1185">Reference proteome</keyword>
<evidence type="ECO:0000259" key="1">
    <source>
        <dbReference type="SMART" id="SM00382"/>
    </source>
</evidence>
<reference evidence="2 3" key="1">
    <citation type="submission" date="2020-04" db="EMBL/GenBank/DDBJ databases">
        <title>Staphylococcus species from domestic dog.</title>
        <authorList>
            <person name="Paterson G.K."/>
        </authorList>
    </citation>
    <scope>NUCLEOTIDE SEQUENCE [LARGE SCALE GENOMIC DNA]</scope>
    <source>
        <strain evidence="2 3">H16/1A</strain>
    </source>
</reference>
<dbReference type="Pfam" id="PF01695">
    <property type="entry name" value="IstB_IS21"/>
    <property type="match status" value="1"/>
</dbReference>
<comment type="caution">
    <text evidence="2">The sequence shown here is derived from an EMBL/GenBank/DDBJ whole genome shotgun (WGS) entry which is preliminary data.</text>
</comment>
<dbReference type="InterPro" id="IPR002611">
    <property type="entry name" value="IstB_ATP-bd"/>
</dbReference>
<gene>
    <name evidence="2" type="primary">dnaI</name>
    <name evidence="2" type="ORF">HHH54_01210</name>
</gene>
<accession>A0ABS0T739</accession>
<feature type="domain" description="AAA+ ATPase" evidence="1">
    <location>
        <begin position="157"/>
        <end position="282"/>
    </location>
</feature>
<dbReference type="SMART" id="SM00382">
    <property type="entry name" value="AAA"/>
    <property type="match status" value="1"/>
</dbReference>
<dbReference type="InterPro" id="IPR009928">
    <property type="entry name" value="DnaI_N"/>
</dbReference>
<dbReference type="Gene3D" id="3.40.50.300">
    <property type="entry name" value="P-loop containing nucleotide triphosphate hydrolases"/>
    <property type="match status" value="1"/>
</dbReference>